<reference evidence="1 2" key="1">
    <citation type="submission" date="2020-07" db="EMBL/GenBank/DDBJ databases">
        <authorList>
            <person name="Partida-Martinez L."/>
            <person name="Huntemann M."/>
            <person name="Clum A."/>
            <person name="Wang J."/>
            <person name="Palaniappan K."/>
            <person name="Ritter S."/>
            <person name="Chen I.-M."/>
            <person name="Stamatis D."/>
            <person name="Reddy T."/>
            <person name="O'Malley R."/>
            <person name="Daum C."/>
            <person name="Shapiro N."/>
            <person name="Ivanova N."/>
            <person name="Kyrpides N."/>
            <person name="Woyke T."/>
        </authorList>
    </citation>
    <scope>NUCLEOTIDE SEQUENCE [LARGE SCALE GENOMIC DNA]</scope>
    <source>
        <strain evidence="1 2">AS2.3</strain>
    </source>
</reference>
<dbReference type="Proteomes" id="UP000517753">
    <property type="component" value="Unassembled WGS sequence"/>
</dbReference>
<comment type="caution">
    <text evidence="1">The sequence shown here is derived from an EMBL/GenBank/DDBJ whole genome shotgun (WGS) entry which is preliminary data.</text>
</comment>
<name>A0A7Y9FJ09_9SPHN</name>
<accession>A0A7Y9FJ09</accession>
<evidence type="ECO:0000313" key="1">
    <source>
        <dbReference type="EMBL" id="NYD88256.1"/>
    </source>
</evidence>
<dbReference type="EMBL" id="JACCBY010000001">
    <property type="protein sequence ID" value="NYD88256.1"/>
    <property type="molecule type" value="Genomic_DNA"/>
</dbReference>
<keyword evidence="2" id="KW-1185">Reference proteome</keyword>
<gene>
    <name evidence="1" type="ORF">HD841_000025</name>
</gene>
<dbReference type="RefSeq" id="WP_179506881.1">
    <property type="nucleotide sequence ID" value="NZ_JACCBY010000001.1"/>
</dbReference>
<evidence type="ECO:0008006" key="3">
    <source>
        <dbReference type="Google" id="ProtNLM"/>
    </source>
</evidence>
<reference evidence="1 2" key="2">
    <citation type="submission" date="2020-08" db="EMBL/GenBank/DDBJ databases">
        <title>The Agave Microbiome: Exploring the role of microbial communities in plant adaptations to desert environments.</title>
        <authorList>
            <person name="Partida-Martinez L.P."/>
        </authorList>
    </citation>
    <scope>NUCLEOTIDE SEQUENCE [LARGE SCALE GENOMIC DNA]</scope>
    <source>
        <strain evidence="1 2">AS2.3</strain>
    </source>
</reference>
<protein>
    <recommendedName>
        <fullName evidence="3">Lipoprotein</fullName>
    </recommendedName>
</protein>
<sequence length="252" mass="26491">MRRTIALTGVGLALLAGCAIKPKMVAVAPPPVPQTPAPAPLAMPKGAYVGMQIPALMSDGRYATPNRNLSADGAVWHLRAALNVAALACRGPDETAIIAGYNALIARQKTTLSTAQTRLTAEYKAAGGDWQDRYDDQMTRLYNFFSQSQARDAFCNAAAATLADSATVTAADLPAFAAGRLAVLEKPFTDFYAAYDAWRAQRAAASRMAMAAVTPPPRTLVVQAVPAAAPPPRPRLELDPSVFAETGAAVTH</sequence>
<dbReference type="PROSITE" id="PS51257">
    <property type="entry name" value="PROKAR_LIPOPROTEIN"/>
    <property type="match status" value="1"/>
</dbReference>
<dbReference type="AlphaFoldDB" id="A0A7Y9FJ09"/>
<proteinExistence type="predicted"/>
<organism evidence="1 2">
    <name type="scientific">Sphingomonas melonis</name>
    <dbReference type="NCBI Taxonomy" id="152682"/>
    <lineage>
        <taxon>Bacteria</taxon>
        <taxon>Pseudomonadati</taxon>
        <taxon>Pseudomonadota</taxon>
        <taxon>Alphaproteobacteria</taxon>
        <taxon>Sphingomonadales</taxon>
        <taxon>Sphingomonadaceae</taxon>
        <taxon>Sphingomonas</taxon>
    </lineage>
</organism>
<evidence type="ECO:0000313" key="2">
    <source>
        <dbReference type="Proteomes" id="UP000517753"/>
    </source>
</evidence>